<keyword evidence="2" id="KW-1185">Reference proteome</keyword>
<dbReference type="InterPro" id="IPR027417">
    <property type="entry name" value="P-loop_NTPase"/>
</dbReference>
<evidence type="ECO:0000313" key="1">
    <source>
        <dbReference type="EMBL" id="KAH0450701.1"/>
    </source>
</evidence>
<evidence type="ECO:0000313" key="2">
    <source>
        <dbReference type="Proteomes" id="UP000775213"/>
    </source>
</evidence>
<gene>
    <name evidence="1" type="ORF">IEQ34_021393</name>
</gene>
<dbReference type="Gene3D" id="3.40.50.300">
    <property type="entry name" value="P-loop containing nucleotide triphosphate hydrolases"/>
    <property type="match status" value="1"/>
</dbReference>
<protein>
    <submittedName>
        <fullName evidence="1">Uncharacterized protein</fullName>
    </submittedName>
</protein>
<dbReference type="AlphaFoldDB" id="A0AAV7G2Y6"/>
<sequence>MIIQDDPAFIQDDMIVSIKNISLLSIVGHGGMGKKTLLQHVYEDEMTKESDPKMKLKEEVMSKRFLLFLNDIQGKEEKWHNSK</sequence>
<reference evidence="1 2" key="1">
    <citation type="journal article" date="2021" name="Hortic Res">
        <title>Chromosome-scale assembly of the Dendrobium chrysotoxum genome enhances the understanding of orchid evolution.</title>
        <authorList>
            <person name="Zhang Y."/>
            <person name="Zhang G.Q."/>
            <person name="Zhang D."/>
            <person name="Liu X.D."/>
            <person name="Xu X.Y."/>
            <person name="Sun W.H."/>
            <person name="Yu X."/>
            <person name="Zhu X."/>
            <person name="Wang Z.W."/>
            <person name="Zhao X."/>
            <person name="Zhong W.Y."/>
            <person name="Chen H."/>
            <person name="Yin W.L."/>
            <person name="Huang T."/>
            <person name="Niu S.C."/>
            <person name="Liu Z.J."/>
        </authorList>
    </citation>
    <scope>NUCLEOTIDE SEQUENCE [LARGE SCALE GENOMIC DNA]</scope>
    <source>
        <strain evidence="1">Lindl</strain>
    </source>
</reference>
<accession>A0AAV7G2Y6</accession>
<organism evidence="1 2">
    <name type="scientific">Dendrobium chrysotoxum</name>
    <name type="common">Orchid</name>
    <dbReference type="NCBI Taxonomy" id="161865"/>
    <lineage>
        <taxon>Eukaryota</taxon>
        <taxon>Viridiplantae</taxon>
        <taxon>Streptophyta</taxon>
        <taxon>Embryophyta</taxon>
        <taxon>Tracheophyta</taxon>
        <taxon>Spermatophyta</taxon>
        <taxon>Magnoliopsida</taxon>
        <taxon>Liliopsida</taxon>
        <taxon>Asparagales</taxon>
        <taxon>Orchidaceae</taxon>
        <taxon>Epidendroideae</taxon>
        <taxon>Malaxideae</taxon>
        <taxon>Dendrobiinae</taxon>
        <taxon>Dendrobium</taxon>
    </lineage>
</organism>
<dbReference type="Proteomes" id="UP000775213">
    <property type="component" value="Unassembled WGS sequence"/>
</dbReference>
<name>A0AAV7G2Y6_DENCH</name>
<proteinExistence type="predicted"/>
<comment type="caution">
    <text evidence="1">The sequence shown here is derived from an EMBL/GenBank/DDBJ whole genome shotgun (WGS) entry which is preliminary data.</text>
</comment>
<dbReference type="SUPFAM" id="SSF52540">
    <property type="entry name" value="P-loop containing nucleoside triphosphate hydrolases"/>
    <property type="match status" value="1"/>
</dbReference>
<dbReference type="EMBL" id="JAGFBR010000018">
    <property type="protein sequence ID" value="KAH0450701.1"/>
    <property type="molecule type" value="Genomic_DNA"/>
</dbReference>